<feature type="active site" description="Schiff-base intermediate with substrate; via pyruvic acid; for decarboxylase activity" evidence="13">
    <location>
        <position position="376"/>
    </location>
</feature>
<keyword evidence="10 13" id="KW-1208">Phospholipid metabolism</keyword>
<keyword evidence="5 13" id="KW-1133">Transmembrane helix</keyword>
<accession>A0A6P8HVL5</accession>
<dbReference type="GO" id="GO:0004609">
    <property type="term" value="F:phosphatidylserine decarboxylase activity"/>
    <property type="evidence" value="ECO:0007669"/>
    <property type="project" value="UniProtKB-UniRule"/>
</dbReference>
<reference evidence="15" key="1">
    <citation type="submission" date="2025-08" db="UniProtKB">
        <authorList>
            <consortium name="RefSeq"/>
        </authorList>
    </citation>
    <scope>IDENTIFICATION</scope>
    <source>
        <tissue evidence="15">Tentacle</tissue>
    </source>
</reference>
<evidence type="ECO:0000313" key="15">
    <source>
        <dbReference type="RefSeq" id="XP_031556690.1"/>
    </source>
</evidence>
<evidence type="ECO:0000313" key="14">
    <source>
        <dbReference type="Proteomes" id="UP000515163"/>
    </source>
</evidence>
<keyword evidence="2 13" id="KW-0444">Lipid biosynthesis</keyword>
<keyword evidence="13" id="KW-0999">Mitochondrion inner membrane</keyword>
<keyword evidence="8 13" id="KW-0594">Phospholipid biosynthesis</keyword>
<evidence type="ECO:0000256" key="12">
    <source>
        <dbReference type="ARBA" id="ARBA00045136"/>
    </source>
</evidence>
<keyword evidence="3 13" id="KW-0812">Transmembrane</keyword>
<keyword evidence="6 13" id="KW-0443">Lipid metabolism</keyword>
<dbReference type="UniPathway" id="UPA00558">
    <property type="reaction ID" value="UER00616"/>
</dbReference>
<comment type="cofactor">
    <cofactor evidence="13">
        <name>pyruvate</name>
        <dbReference type="ChEBI" id="CHEBI:15361"/>
    </cofactor>
    <text evidence="13">Binds 1 pyruvoyl group covalently per subunit.</text>
</comment>
<feature type="chain" id="PRO_5028547391" description="Phosphatidylserine decarboxylase alpha chain" evidence="13">
    <location>
        <begin position="376"/>
        <end position="412"/>
    </location>
</feature>
<name>A0A6P8HVL5_ACTTE</name>
<protein>
    <recommendedName>
        <fullName evidence="13">Phosphatidylserine decarboxylase proenzyme, mitochondrial</fullName>
        <ecNumber evidence="13">4.1.1.65</ecNumber>
    </recommendedName>
    <component>
        <recommendedName>
            <fullName evidence="13">Phosphatidylserine decarboxylase beta chain</fullName>
        </recommendedName>
    </component>
    <component>
        <recommendedName>
            <fullName evidence="13">Phosphatidylserine decarboxylase alpha chain</fullName>
        </recommendedName>
    </component>
</protein>
<dbReference type="PANTHER" id="PTHR10067:SF6">
    <property type="entry name" value="PHOSPHATIDYLSERINE DECARBOXYLASE PROENZYME, MITOCHONDRIAL"/>
    <property type="match status" value="1"/>
</dbReference>
<dbReference type="GeneID" id="116293407"/>
<dbReference type="OrthoDB" id="4330at2759"/>
<keyword evidence="4 13" id="KW-0210">Decarboxylase</keyword>
<feature type="active site" description="Charge relay system; for autoendoproteolytic cleavage activity" evidence="13">
    <location>
        <position position="376"/>
    </location>
</feature>
<comment type="pathway">
    <text evidence="1">Lipid metabolism.</text>
</comment>
<dbReference type="GO" id="GO:0005743">
    <property type="term" value="C:mitochondrial inner membrane"/>
    <property type="evidence" value="ECO:0007669"/>
    <property type="project" value="UniProtKB-SubCell"/>
</dbReference>
<comment type="subunit">
    <text evidence="13">Heterodimer of a large membrane-associated beta subunit and a small pyruvoyl-containing alpha subunit.</text>
</comment>
<proteinExistence type="inferred from homology"/>
<dbReference type="AlphaFoldDB" id="A0A6P8HVL5"/>
<dbReference type="GO" id="GO:0006646">
    <property type="term" value="P:phosphatidylethanolamine biosynthetic process"/>
    <property type="evidence" value="ECO:0007669"/>
    <property type="project" value="UniProtKB-UniRule"/>
</dbReference>
<feature type="modified residue" description="Pyruvic acid (Ser); by autocatalysis" evidence="13">
    <location>
        <position position="376"/>
    </location>
</feature>
<dbReference type="PANTHER" id="PTHR10067">
    <property type="entry name" value="PHOSPHATIDYLSERINE DECARBOXYLASE"/>
    <property type="match status" value="1"/>
</dbReference>
<dbReference type="Proteomes" id="UP000515163">
    <property type="component" value="Unplaced"/>
</dbReference>
<comment type="pathway">
    <text evidence="13">Phospholipid metabolism; phosphatidylethanolamine biosynthesis; phosphatidylethanolamine from CDP-diacylglycerol: step 2/2.</text>
</comment>
<evidence type="ECO:0000256" key="13">
    <source>
        <dbReference type="HAMAP-Rule" id="MF_03208"/>
    </source>
</evidence>
<feature type="topological domain" description="Mitochondrial matrix" evidence="13">
    <location>
        <begin position="1"/>
        <end position="73"/>
    </location>
</feature>
<evidence type="ECO:0000256" key="4">
    <source>
        <dbReference type="ARBA" id="ARBA00022793"/>
    </source>
</evidence>
<comment type="PTM">
    <text evidence="13">Is synthesized initially as an inactive proenzyme. Formation of the active enzyme involves a self-maturation process in which the active site pyruvoyl group is generated from an internal serine residue via an autocatalytic post-translational modification. Two non-identical subunits are generated from the proenzyme in this reaction, and the pyruvate is formed at the N-terminus of the alpha chain, which is derived from the carboxyl end of the proenzyme. The autoendoproteolytic cleavage occurs by a canonical serine protease mechanism, in which the side chain hydroxyl group of the serine supplies its oxygen atom to form the C-terminus of the beta chain, while the remainder of the serine residue undergoes an oxidative deamination to produce ammonia and the pyruvoyl prosthetic group on the alpha chain. During this reaction, the Ser that is part of the protease active site of the proenzyme becomes the pyruvoyl prosthetic group, which constitutes an essential element of the active site of the mature decarboxylase.</text>
</comment>
<dbReference type="KEGG" id="aten:116293407"/>
<comment type="subcellular location">
    <molecule>Phosphatidylserine decarboxylase alpha chain</molecule>
    <subcellularLocation>
        <location evidence="13">Mitochondrion inner membrane</location>
        <topology evidence="13">Peripheral membrane protein</topology>
        <orientation evidence="13">Intermembrane side</orientation>
    </subcellularLocation>
    <text evidence="13">Anchored to the mitochondrial inner membrane through its interaction with the integral membrane beta chain.</text>
</comment>
<comment type="function">
    <text evidence="12">Catalyzes the formation of phosphatidylethanolamine (PtdEtn) from phosphatidylserine (PtdSer). Plays a central role in phospholipid metabolism and in the interorganelle trafficking of phosphatidylserine. May be involved in lipid droplet biogenesis at the endoplasmic reticulum membrane.</text>
</comment>
<dbReference type="GO" id="GO:0016540">
    <property type="term" value="P:protein autoprocessing"/>
    <property type="evidence" value="ECO:0007669"/>
    <property type="project" value="UniProtKB-UniRule"/>
</dbReference>
<comment type="similarity">
    <text evidence="13">Belongs to the phosphatidylserine decarboxylase family. PSD-B subfamily. Eukaryotic type I sub-subfamily.</text>
</comment>
<feature type="topological domain" description="Mitochondrial intermembrane" evidence="13">
    <location>
        <begin position="93"/>
        <end position="412"/>
    </location>
</feature>
<evidence type="ECO:0000256" key="3">
    <source>
        <dbReference type="ARBA" id="ARBA00022692"/>
    </source>
</evidence>
<evidence type="ECO:0000256" key="9">
    <source>
        <dbReference type="ARBA" id="ARBA00023239"/>
    </source>
</evidence>
<dbReference type="InterPro" id="IPR003817">
    <property type="entry name" value="PS_Dcarbxylase"/>
</dbReference>
<keyword evidence="13" id="KW-0865">Zymogen</keyword>
<feature type="active site" description="Charge relay system; for autoendoproteolytic cleavage activity" evidence="13">
    <location>
        <position position="199"/>
    </location>
</feature>
<keyword evidence="7 13" id="KW-0472">Membrane</keyword>
<dbReference type="HAMAP" id="MF_03208">
    <property type="entry name" value="PS_decarb_PSD_B_type1_euk"/>
    <property type="match status" value="1"/>
</dbReference>
<dbReference type="InterPro" id="IPR033177">
    <property type="entry name" value="PSD-B"/>
</dbReference>
<dbReference type="InterPro" id="IPR033661">
    <property type="entry name" value="PSD_type1_euk"/>
</dbReference>
<keyword evidence="14" id="KW-1185">Reference proteome</keyword>
<dbReference type="FunCoup" id="A0A6P8HVL5">
    <property type="interactions" value="2194"/>
</dbReference>
<keyword evidence="9 13" id="KW-0456">Lyase</keyword>
<sequence>MPLFRPSNINQLLKIKEIPRFSSFCGCGAQNSCFSGRVNPLRNYPRSAHTDTSSSGSWRFISGFRRYWVSLKWFSIPASVGFAYICYQQYGHIKKRENRKIASGDPEDLIANQWQVALYRKFPMRAVSRLWGQVNNYDLPVFMRWPVIGLYSWVFSCNLAEAEIEDIKSYPNLGAFFRRQLKPDVRPVDHSAVLTSPADGYIMHHGEVVGDTVEQVKGITYDLTTFLGPNHPCSKTAITEHSSEDKRHFFHCVLYLGPGDYHSFHSPAEWTVKTRRHFPGELLSVSPSIQRIIKGLFNYNERVVLSGSWEYGFFAYAAIGASNVGSIYVDFDEELKTNISGKYIPGSFIEKLLSTTGMEGFSLTKGQKMGGFNLGSTIVLIFEAPKDFRFNVKAGDKVKFGQALGTVGNKNE</sequence>
<evidence type="ECO:0000256" key="7">
    <source>
        <dbReference type="ARBA" id="ARBA00023136"/>
    </source>
</evidence>
<keyword evidence="11 13" id="KW-0670">Pyruvate</keyword>
<comment type="catalytic activity">
    <reaction evidence="13">
        <text>a 1,2-diacyl-sn-glycero-3-phospho-L-serine + H(+) = a 1,2-diacyl-sn-glycero-3-phosphoethanolamine + CO2</text>
        <dbReference type="Rhea" id="RHEA:20828"/>
        <dbReference type="ChEBI" id="CHEBI:15378"/>
        <dbReference type="ChEBI" id="CHEBI:16526"/>
        <dbReference type="ChEBI" id="CHEBI:57262"/>
        <dbReference type="ChEBI" id="CHEBI:64612"/>
        <dbReference type="EC" id="4.1.1.65"/>
    </reaction>
</comment>
<dbReference type="EC" id="4.1.1.65" evidence="13"/>
<dbReference type="NCBIfam" id="TIGR00163">
    <property type="entry name" value="PS_decarb"/>
    <property type="match status" value="1"/>
</dbReference>
<comment type="subcellular location">
    <molecule>Phosphatidylserine decarboxylase beta chain</molecule>
    <subcellularLocation>
        <location evidence="13">Mitochondrion inner membrane</location>
        <topology evidence="13">Single-pass membrane protein</topology>
        <orientation evidence="13">Intermembrane side</orientation>
    </subcellularLocation>
</comment>
<organism evidence="14 15">
    <name type="scientific">Actinia tenebrosa</name>
    <name type="common">Australian red waratah sea anemone</name>
    <dbReference type="NCBI Taxonomy" id="6105"/>
    <lineage>
        <taxon>Eukaryota</taxon>
        <taxon>Metazoa</taxon>
        <taxon>Cnidaria</taxon>
        <taxon>Anthozoa</taxon>
        <taxon>Hexacorallia</taxon>
        <taxon>Actiniaria</taxon>
        <taxon>Actiniidae</taxon>
        <taxon>Actinia</taxon>
    </lineage>
</organism>
<evidence type="ECO:0000256" key="11">
    <source>
        <dbReference type="ARBA" id="ARBA00023317"/>
    </source>
</evidence>
<feature type="active site" description="Charge relay system; for autoendoproteolytic cleavage activity" evidence="13">
    <location>
        <position position="265"/>
    </location>
</feature>
<evidence type="ECO:0000256" key="8">
    <source>
        <dbReference type="ARBA" id="ARBA00023209"/>
    </source>
</evidence>
<evidence type="ECO:0000256" key="6">
    <source>
        <dbReference type="ARBA" id="ARBA00023098"/>
    </source>
</evidence>
<evidence type="ECO:0000256" key="10">
    <source>
        <dbReference type="ARBA" id="ARBA00023264"/>
    </source>
</evidence>
<dbReference type="RefSeq" id="XP_031556690.1">
    <property type="nucleotide sequence ID" value="XM_031700830.1"/>
</dbReference>
<evidence type="ECO:0000256" key="5">
    <source>
        <dbReference type="ARBA" id="ARBA00022989"/>
    </source>
</evidence>
<feature type="site" description="Cleavage (non-hydrolytic); by autocatalysis" evidence="13">
    <location>
        <begin position="375"/>
        <end position="376"/>
    </location>
</feature>
<evidence type="ECO:0000256" key="2">
    <source>
        <dbReference type="ARBA" id="ARBA00022516"/>
    </source>
</evidence>
<dbReference type="Pfam" id="PF02666">
    <property type="entry name" value="PS_Dcarbxylase"/>
    <property type="match status" value="1"/>
</dbReference>
<evidence type="ECO:0000256" key="1">
    <source>
        <dbReference type="ARBA" id="ARBA00005189"/>
    </source>
</evidence>
<dbReference type="InParanoid" id="A0A6P8HVL5"/>
<gene>
    <name evidence="15" type="primary">LOC116293407</name>
</gene>
<feature type="chain" id="PRO_5028547392" description="Phosphatidylserine decarboxylase beta chain" evidence="13">
    <location>
        <begin position="1"/>
        <end position="375"/>
    </location>
</feature>
<keyword evidence="13" id="KW-0496">Mitochondrion</keyword>